<evidence type="ECO:0000313" key="1">
    <source>
        <dbReference type="EMBL" id="TMS19161.1"/>
    </source>
</evidence>
<accession>A0ACD3RHU9</accession>
<sequence>MSAAQTQKESGEPGWSCLEALGLSQKELVLAEALQMEYDALSRLKQDKSGTGTSQTPSSRAPSQTRSKTPNPTVEQPRPAQGQPGPAPTGGDLLRGLSGSDPSLNQPGGSQSPHTVPARVLPPQGGFIREPLYILDSPEISKFRDGSGPSLSDSGGSGSGFLSKGLPPLTDDVPPALPPRNPIPPPSGSENPFLSSRGSATPRDVNLFTPDVDRPKVTSGELNYDNINDSLARLNEGRPRGRRANGDQSGKPVARSKTLPPQVPPRTYMPAPKSNKNQRRVSADPVSLVSRMNGFGYELFQVSEERDEEVAAFCHMLDVLRSAYPHSDRSKNAGFVWSPSVGPEELHQGLGVSVKVTVISEHFREPLTFTCDGSSTVDLLIYQTLCYAQDDLDHLDVDLYLLKVCGHDEYLNNSQTLAGLEFVQQCLKFDWDVRLFLTKRSSISTELSRTKEDDDMLSTLNHGILLQERPIKQTVTREALTLLLDTFHNEAESFLLSEVELPLHVERLVQSVKALCSSLAAVETPDVTSALNQLPACPCRLQPKVLKDASVLSVRENREKVVEKLTAAILDLVELYCSTFNANFHTTAQSHSCTAPVQEAGLVNNVLSFNVHAAHRIPITWAASYEGFFLSCSLTHGGVELCAPQHTSKQSVSKYLFHLVVWDQRVCFPVQINQLPRESQLTVTLHASSLPPPGGAEEKGKQRRSIEALGWVTMPLFNFRHVLTCGRKLLGLWPSAPGRSSNARTSSPNFSQPDSVILQVDFPTSSFEVRFSTPPPAEFCPQYDFSRLDSISQIQLQDVLHKKAVFWLTVEDRRLLWEKKAFCQAESAALPLVLASAPCWQWACLPDIYALLRQWACLGHLDALGLLHASFPDQELRRTAVQWMDSISDPELLDFLPQLVQALKYECYLDSSLVRFLLRRAIGDIRIAHYLFWLLKDNLQDSQFSARYQHLLAALLCCVGRGLREEFDRQCWLVSVLTKVAHKVRDTALSSRQCVLREGLEEMKQFFSVNSSCRLPLNPALLVSGINIQSCSFFNSNAVPLKLSFQNLDPLGDHINVIFKSGDDLRQDMLTLQVIRVMNKIWIQEGLDMRMVIFKCFSTGRGRGMVEMIPQADTLRKIQVEHGVTGSFKDRPLADWLQKHNPTDEQYDKAVENFIYSCAGCCVATYILGICDRHNDNIMLKTSGHMFHIDFGKFLGHAQMFGNIKRDRAPFVFTSDMAYVINGGDKPSSRFHDFVDLCCEAYNLIRKHTHLFLNLLGLMLSCGIPELSDLEDLKYVYDALRPHESEADATMYFTRLIESSLGSVATKLNFFIHNLAQMKFTSSEDRPTLSFAPRVHTAKSDGLIRNLYICRHIRTVNKGYVFVVKVERDGQQEALLVQRTFEEFHELHSKLRLMFPSSKLPSFPSRFVIGRSRGEATADRRKDELNGYVWHLIHAAPDVAQCDLVYTFFYPLPRDERPGTTSSKPTGTDTWSPPSGRALGEVKLSISYKSDKLFIMVMHIRGLQPLQDGTDPDPYVKLYLLPDPQKTSKRKTKAARRTCNPTYNEMLVYERIPRGDLDQRVIHLRVLGDGAFWENTVLGETFIPLKRLVPGQHWVDWHQLGAAGSDSAH</sequence>
<organism evidence="1 2">
    <name type="scientific">Larimichthys crocea</name>
    <name type="common">Large yellow croaker</name>
    <name type="synonym">Pseudosciaena crocea</name>
    <dbReference type="NCBI Taxonomy" id="215358"/>
    <lineage>
        <taxon>Eukaryota</taxon>
        <taxon>Metazoa</taxon>
        <taxon>Chordata</taxon>
        <taxon>Craniata</taxon>
        <taxon>Vertebrata</taxon>
        <taxon>Euteleostomi</taxon>
        <taxon>Actinopterygii</taxon>
        <taxon>Neopterygii</taxon>
        <taxon>Teleostei</taxon>
        <taxon>Neoteleostei</taxon>
        <taxon>Acanthomorphata</taxon>
        <taxon>Eupercaria</taxon>
        <taxon>Sciaenidae</taxon>
        <taxon>Larimichthys</taxon>
    </lineage>
</organism>
<name>A0ACD3RHU9_LARCR</name>
<protein>
    <submittedName>
        <fullName evidence="1">Uncharacterized protein</fullName>
    </submittedName>
</protein>
<comment type="caution">
    <text evidence="1">The sequence shown here is derived from an EMBL/GenBank/DDBJ whole genome shotgun (WGS) entry which is preliminary data.</text>
</comment>
<proteinExistence type="predicted"/>
<dbReference type="EMBL" id="CM011678">
    <property type="protein sequence ID" value="TMS19161.1"/>
    <property type="molecule type" value="Genomic_DNA"/>
</dbReference>
<dbReference type="Proteomes" id="UP000793456">
    <property type="component" value="Chromosome V"/>
</dbReference>
<gene>
    <name evidence="1" type="ORF">E3U43_003482</name>
</gene>
<evidence type="ECO:0000313" key="2">
    <source>
        <dbReference type="Proteomes" id="UP000793456"/>
    </source>
</evidence>
<keyword evidence="2" id="KW-1185">Reference proteome</keyword>
<reference evidence="1" key="1">
    <citation type="submission" date="2018-11" db="EMBL/GenBank/DDBJ databases">
        <title>The sequence and de novo assembly of Larimichthys crocea genome using PacBio and Hi-C technologies.</title>
        <authorList>
            <person name="Xu P."/>
            <person name="Chen B."/>
            <person name="Zhou Z."/>
            <person name="Ke Q."/>
            <person name="Wu Y."/>
            <person name="Bai H."/>
            <person name="Pu F."/>
        </authorList>
    </citation>
    <scope>NUCLEOTIDE SEQUENCE</scope>
    <source>
        <tissue evidence="1">Muscle</tissue>
    </source>
</reference>